<proteinExistence type="predicted"/>
<feature type="compositionally biased region" description="Polar residues" evidence="1">
    <location>
        <begin position="184"/>
        <end position="196"/>
    </location>
</feature>
<comment type="caution">
    <text evidence="2">The sequence shown here is derived from an EMBL/GenBank/DDBJ whole genome shotgun (WGS) entry which is preliminary data.</text>
</comment>
<feature type="compositionally biased region" description="Acidic residues" evidence="1">
    <location>
        <begin position="1"/>
        <end position="15"/>
    </location>
</feature>
<dbReference type="Proteomes" id="UP001457282">
    <property type="component" value="Unassembled WGS sequence"/>
</dbReference>
<protein>
    <submittedName>
        <fullName evidence="2">Uncharacterized protein</fullName>
    </submittedName>
</protein>
<evidence type="ECO:0000256" key="1">
    <source>
        <dbReference type="SAM" id="MobiDB-lite"/>
    </source>
</evidence>
<gene>
    <name evidence="2" type="ORF">M0R45_028364</name>
</gene>
<keyword evidence="3" id="KW-1185">Reference proteome</keyword>
<organism evidence="2 3">
    <name type="scientific">Rubus argutus</name>
    <name type="common">Southern blackberry</name>
    <dbReference type="NCBI Taxonomy" id="59490"/>
    <lineage>
        <taxon>Eukaryota</taxon>
        <taxon>Viridiplantae</taxon>
        <taxon>Streptophyta</taxon>
        <taxon>Embryophyta</taxon>
        <taxon>Tracheophyta</taxon>
        <taxon>Spermatophyta</taxon>
        <taxon>Magnoliopsida</taxon>
        <taxon>eudicotyledons</taxon>
        <taxon>Gunneridae</taxon>
        <taxon>Pentapetalae</taxon>
        <taxon>rosids</taxon>
        <taxon>fabids</taxon>
        <taxon>Rosales</taxon>
        <taxon>Rosaceae</taxon>
        <taxon>Rosoideae</taxon>
        <taxon>Rosoideae incertae sedis</taxon>
        <taxon>Rubus</taxon>
    </lineage>
</organism>
<accession>A0AAW1W4G6</accession>
<evidence type="ECO:0000313" key="2">
    <source>
        <dbReference type="EMBL" id="KAK9919786.1"/>
    </source>
</evidence>
<dbReference type="AlphaFoldDB" id="A0AAW1W4G6"/>
<feature type="compositionally biased region" description="Basic and acidic residues" evidence="1">
    <location>
        <begin position="197"/>
        <end position="215"/>
    </location>
</feature>
<feature type="region of interest" description="Disordered" evidence="1">
    <location>
        <begin position="1"/>
        <end position="61"/>
    </location>
</feature>
<evidence type="ECO:0000313" key="3">
    <source>
        <dbReference type="Proteomes" id="UP001457282"/>
    </source>
</evidence>
<name>A0AAW1W4G6_RUBAR</name>
<reference evidence="2 3" key="1">
    <citation type="journal article" date="2023" name="G3 (Bethesda)">
        <title>A chromosome-length genome assembly and annotation of blackberry (Rubus argutus, cv. 'Hillquist').</title>
        <authorList>
            <person name="Bruna T."/>
            <person name="Aryal R."/>
            <person name="Dudchenko O."/>
            <person name="Sargent D.J."/>
            <person name="Mead D."/>
            <person name="Buti M."/>
            <person name="Cavallini A."/>
            <person name="Hytonen T."/>
            <person name="Andres J."/>
            <person name="Pham M."/>
            <person name="Weisz D."/>
            <person name="Mascagni F."/>
            <person name="Usai G."/>
            <person name="Natali L."/>
            <person name="Bassil N."/>
            <person name="Fernandez G.E."/>
            <person name="Lomsadze A."/>
            <person name="Armour M."/>
            <person name="Olukolu B."/>
            <person name="Poorten T."/>
            <person name="Britton C."/>
            <person name="Davik J."/>
            <person name="Ashrafi H."/>
            <person name="Aiden E.L."/>
            <person name="Borodovsky M."/>
            <person name="Worthington M."/>
        </authorList>
    </citation>
    <scope>NUCLEOTIDE SEQUENCE [LARGE SCALE GENOMIC DNA]</scope>
    <source>
        <strain evidence="2">PI 553951</strain>
    </source>
</reference>
<sequence>MEETDSTSSEGEELTAQEKEQLNDTLAGLGVPNVVTDATPVSMAFKPPPEARPENPTEETDPDSALIVHGLELLHQATEVVADQNRLEEVSDAFIADADTPLPQRLLLRFRTYQRVVKRPTLRPPLLRVHPYQKLLKPWRTSRKSCSDCGPREVPNGANALAQQTAPEPQANELEAVRIAEQIEPTTEGSPNQTTADETRNDHNNGRCRGSEPRT</sequence>
<dbReference type="EMBL" id="JBEDUW010000006">
    <property type="protein sequence ID" value="KAK9919786.1"/>
    <property type="molecule type" value="Genomic_DNA"/>
</dbReference>
<feature type="region of interest" description="Disordered" evidence="1">
    <location>
        <begin position="144"/>
        <end position="215"/>
    </location>
</feature>